<evidence type="ECO:0000313" key="1">
    <source>
        <dbReference type="EMBL" id="KIW99022.1"/>
    </source>
</evidence>
<evidence type="ECO:0000313" key="2">
    <source>
        <dbReference type="Proteomes" id="UP000053789"/>
    </source>
</evidence>
<name>A0A0D2GKV5_CLAB1</name>
<dbReference type="AlphaFoldDB" id="A0A0D2GKV5"/>
<protein>
    <submittedName>
        <fullName evidence="1">Uncharacterized protein</fullName>
    </submittedName>
</protein>
<dbReference type="RefSeq" id="XP_016625691.1">
    <property type="nucleotide sequence ID" value="XM_016758442.1"/>
</dbReference>
<organism evidence="1 2">
    <name type="scientific">Cladophialophora bantiana (strain ATCC 10958 / CBS 173.52 / CDC B-1940 / NIH 8579)</name>
    <name type="common">Xylohypha bantiana</name>
    <dbReference type="NCBI Taxonomy" id="1442370"/>
    <lineage>
        <taxon>Eukaryota</taxon>
        <taxon>Fungi</taxon>
        <taxon>Dikarya</taxon>
        <taxon>Ascomycota</taxon>
        <taxon>Pezizomycotina</taxon>
        <taxon>Eurotiomycetes</taxon>
        <taxon>Chaetothyriomycetidae</taxon>
        <taxon>Chaetothyriales</taxon>
        <taxon>Herpotrichiellaceae</taxon>
        <taxon>Cladophialophora</taxon>
    </lineage>
</organism>
<gene>
    <name evidence="1" type="ORF">Z519_00685</name>
</gene>
<dbReference type="GeneID" id="27693613"/>
<dbReference type="VEuPathDB" id="FungiDB:Z519_00685"/>
<accession>A0A0D2GKV5</accession>
<proteinExistence type="predicted"/>
<dbReference type="OrthoDB" id="3787959at2759"/>
<dbReference type="Proteomes" id="UP000053789">
    <property type="component" value="Unassembled WGS sequence"/>
</dbReference>
<reference evidence="1" key="1">
    <citation type="submission" date="2015-01" db="EMBL/GenBank/DDBJ databases">
        <title>The Genome Sequence of Cladophialophora bantiana CBS 173.52.</title>
        <authorList>
            <consortium name="The Broad Institute Genomics Platform"/>
            <person name="Cuomo C."/>
            <person name="de Hoog S."/>
            <person name="Gorbushina A."/>
            <person name="Stielow B."/>
            <person name="Teixiera M."/>
            <person name="Abouelleil A."/>
            <person name="Chapman S.B."/>
            <person name="Priest M."/>
            <person name="Young S.K."/>
            <person name="Wortman J."/>
            <person name="Nusbaum C."/>
            <person name="Birren B."/>
        </authorList>
    </citation>
    <scope>NUCLEOTIDE SEQUENCE [LARGE SCALE GENOMIC DNA]</scope>
    <source>
        <strain evidence="1">CBS 173.52</strain>
    </source>
</reference>
<dbReference type="EMBL" id="KN846980">
    <property type="protein sequence ID" value="KIW99022.1"/>
    <property type="molecule type" value="Genomic_DNA"/>
</dbReference>
<sequence length="163" mass="18853">MPEMSWASNRKTPKVEDMAYCLIGIFDIQEIVEQESDLTLFALVATDHDKCNSENLLSSDIFDHNNKCFEEVGIQLRRIGANIYDKTNYQFTNSVNSQQEVLPSRDDILVTHRIHHLQDRIQDLYGKVIEPYRNAIFILSWIGEHLERTTLLQVISGVQISRS</sequence>
<keyword evidence="2" id="KW-1185">Reference proteome</keyword>
<dbReference type="HOGENOM" id="CLU_1626835_0_0_1"/>